<evidence type="ECO:0000313" key="2">
    <source>
        <dbReference type="Proteomes" id="UP000198211"/>
    </source>
</evidence>
<gene>
    <name evidence="1" type="ORF">PHMEG_0006335</name>
</gene>
<dbReference type="Proteomes" id="UP000198211">
    <property type="component" value="Unassembled WGS sequence"/>
</dbReference>
<sequence>MDPPSSTADLGQKISDGLQAITSRNGLAPTRSAYLQQKPPPESTPAPSRHDLQQLATTADHLDTYAETSDQEYHISL</sequence>
<name>A0A225WPD5_9STRA</name>
<evidence type="ECO:0000313" key="1">
    <source>
        <dbReference type="EMBL" id="OWZ19414.1"/>
    </source>
</evidence>
<protein>
    <submittedName>
        <fullName evidence="1">Uncharacterized protein</fullName>
    </submittedName>
</protein>
<dbReference type="EMBL" id="NBNE01000445">
    <property type="protein sequence ID" value="OWZ19414.1"/>
    <property type="molecule type" value="Genomic_DNA"/>
</dbReference>
<reference evidence="2" key="1">
    <citation type="submission" date="2017-03" db="EMBL/GenBank/DDBJ databases">
        <title>Phytopthora megakarya and P. palmivora, two closely related causual agents of cacao black pod achieved similar genome size and gene model numbers by different mechanisms.</title>
        <authorList>
            <person name="Ali S."/>
            <person name="Shao J."/>
            <person name="Larry D.J."/>
            <person name="Kronmiller B."/>
            <person name="Shen D."/>
            <person name="Strem M.D."/>
            <person name="Melnick R.L."/>
            <person name="Guiltinan M.J."/>
            <person name="Tyler B.M."/>
            <person name="Meinhardt L.W."/>
            <person name="Bailey B.A."/>
        </authorList>
    </citation>
    <scope>NUCLEOTIDE SEQUENCE [LARGE SCALE GENOMIC DNA]</scope>
    <source>
        <strain evidence="2">zdho120</strain>
    </source>
</reference>
<organism evidence="1 2">
    <name type="scientific">Phytophthora megakarya</name>
    <dbReference type="NCBI Taxonomy" id="4795"/>
    <lineage>
        <taxon>Eukaryota</taxon>
        <taxon>Sar</taxon>
        <taxon>Stramenopiles</taxon>
        <taxon>Oomycota</taxon>
        <taxon>Peronosporomycetes</taxon>
        <taxon>Peronosporales</taxon>
        <taxon>Peronosporaceae</taxon>
        <taxon>Phytophthora</taxon>
    </lineage>
</organism>
<keyword evidence="2" id="KW-1185">Reference proteome</keyword>
<comment type="caution">
    <text evidence="1">The sequence shown here is derived from an EMBL/GenBank/DDBJ whole genome shotgun (WGS) entry which is preliminary data.</text>
</comment>
<proteinExistence type="predicted"/>
<accession>A0A225WPD5</accession>
<dbReference type="AlphaFoldDB" id="A0A225WPD5"/>
<dbReference type="OrthoDB" id="110732at2759"/>